<dbReference type="Pfam" id="PF05000">
    <property type="entry name" value="RNA_pol_Rpb1_4"/>
    <property type="match status" value="1"/>
</dbReference>
<dbReference type="Gene3D" id="1.10.357.120">
    <property type="match status" value="1"/>
</dbReference>
<dbReference type="EC" id="2.7.7.6" evidence="15"/>
<dbReference type="RefSeq" id="XP_014257443.1">
    <property type="nucleotide sequence ID" value="XM_014401957.2"/>
</dbReference>
<dbReference type="InterPro" id="IPR006592">
    <property type="entry name" value="RNA_pol_N"/>
</dbReference>
<dbReference type="InterPro" id="IPR007080">
    <property type="entry name" value="RNA_pol_Rpb1_1"/>
</dbReference>
<keyword evidence="8" id="KW-0479">Metal-binding</keyword>
<dbReference type="InterPro" id="IPR007081">
    <property type="entry name" value="RNA_pol_Rpb1_5"/>
</dbReference>
<dbReference type="Pfam" id="PF04997">
    <property type="entry name" value="RNA_pol_Rpb1_1"/>
    <property type="match status" value="1"/>
</dbReference>
<dbReference type="Pfam" id="PF04998">
    <property type="entry name" value="RNA_pol_Rpb1_5"/>
    <property type="match status" value="1"/>
</dbReference>
<dbReference type="InterPro" id="IPR047107">
    <property type="entry name" value="DNA-dir_RNA_pol1_lsu_C"/>
</dbReference>
<accession>A0A8I6S3B6</accession>
<evidence type="ECO:0000256" key="8">
    <source>
        <dbReference type="ARBA" id="ARBA00022723"/>
    </source>
</evidence>
<feature type="compositionally biased region" description="Basic and acidic residues" evidence="16">
    <location>
        <begin position="1404"/>
        <end position="1417"/>
    </location>
</feature>
<dbReference type="GO" id="GO:0003899">
    <property type="term" value="F:DNA-directed RNA polymerase activity"/>
    <property type="evidence" value="ECO:0007669"/>
    <property type="project" value="UniProtKB-EC"/>
</dbReference>
<dbReference type="InterPro" id="IPR045867">
    <property type="entry name" value="DNA-dir_RpoC_beta_prime"/>
</dbReference>
<keyword evidence="4 15" id="KW-0240">DNA-directed RNA polymerase</keyword>
<evidence type="ECO:0000256" key="6">
    <source>
        <dbReference type="ARBA" id="ARBA00022679"/>
    </source>
</evidence>
<dbReference type="KEGG" id="clec:106671124"/>
<keyword evidence="10" id="KW-0460">Magnesium</keyword>
<evidence type="ECO:0000256" key="7">
    <source>
        <dbReference type="ARBA" id="ARBA00022695"/>
    </source>
</evidence>
<dbReference type="Gene3D" id="6.10.250.2940">
    <property type="match status" value="1"/>
</dbReference>
<keyword evidence="19" id="KW-1185">Reference proteome</keyword>
<keyword evidence="5" id="KW-0597">Phosphoprotein</keyword>
<dbReference type="FunFam" id="1.10.274.100:FF:000012">
    <property type="entry name" value="DNA-directed RNA polymerase subunit"/>
    <property type="match status" value="1"/>
</dbReference>
<dbReference type="GO" id="GO:0046872">
    <property type="term" value="F:metal ion binding"/>
    <property type="evidence" value="ECO:0007669"/>
    <property type="project" value="UniProtKB-KW"/>
</dbReference>
<keyword evidence="9" id="KW-0862">Zinc</keyword>
<dbReference type="InterPro" id="IPR000722">
    <property type="entry name" value="RNA_pol_asu"/>
</dbReference>
<dbReference type="CTD" id="124200645"/>
<keyword evidence="12" id="KW-0539">Nucleus</keyword>
<comment type="similarity">
    <text evidence="2 15">Belongs to the RNA polymerase beta' chain family.</text>
</comment>
<comment type="subunit">
    <text evidence="3">Component of the RNA polymerase I (Pol I) complex consisting of at least 13 subunits.</text>
</comment>
<dbReference type="Pfam" id="PF04983">
    <property type="entry name" value="RNA_pol_Rpb1_3"/>
    <property type="match status" value="1"/>
</dbReference>
<evidence type="ECO:0000256" key="3">
    <source>
        <dbReference type="ARBA" id="ARBA00011251"/>
    </source>
</evidence>
<dbReference type="InterPro" id="IPR007066">
    <property type="entry name" value="RNA_pol_Rpb1_3"/>
</dbReference>
<dbReference type="SUPFAM" id="SSF64484">
    <property type="entry name" value="beta and beta-prime subunits of DNA dependent RNA-polymerase"/>
    <property type="match status" value="1"/>
</dbReference>
<dbReference type="SMART" id="SM00663">
    <property type="entry name" value="RPOLA_N"/>
    <property type="match status" value="1"/>
</dbReference>
<evidence type="ECO:0000256" key="16">
    <source>
        <dbReference type="SAM" id="MobiDB-lite"/>
    </source>
</evidence>
<proteinExistence type="inferred from homology"/>
<dbReference type="Pfam" id="PF00623">
    <property type="entry name" value="RNA_pol_Rpb1_2"/>
    <property type="match status" value="1"/>
</dbReference>
<evidence type="ECO:0000256" key="13">
    <source>
        <dbReference type="ARBA" id="ARBA00048552"/>
    </source>
</evidence>
<dbReference type="OMA" id="NREDYQQ"/>
<evidence type="ECO:0000256" key="11">
    <source>
        <dbReference type="ARBA" id="ARBA00023163"/>
    </source>
</evidence>
<comment type="subcellular location">
    <subcellularLocation>
        <location evidence="1">Nucleus</location>
        <location evidence="1">Nucleolus</location>
    </subcellularLocation>
</comment>
<feature type="domain" description="RNA polymerase N-terminal" evidence="17">
    <location>
        <begin position="293"/>
        <end position="624"/>
    </location>
</feature>
<dbReference type="GO" id="GO:0006351">
    <property type="term" value="P:DNA-templated transcription"/>
    <property type="evidence" value="ECO:0007669"/>
    <property type="project" value="InterPro"/>
</dbReference>
<evidence type="ECO:0000313" key="19">
    <source>
        <dbReference type="Proteomes" id="UP000494040"/>
    </source>
</evidence>
<reference evidence="18" key="1">
    <citation type="submission" date="2022-01" db="UniProtKB">
        <authorList>
            <consortium name="EnsemblMetazoa"/>
        </authorList>
    </citation>
    <scope>IDENTIFICATION</scope>
</reference>
<dbReference type="CDD" id="cd01435">
    <property type="entry name" value="RNAP_I_RPA1_N"/>
    <property type="match status" value="1"/>
</dbReference>
<dbReference type="Gene3D" id="3.30.1490.180">
    <property type="entry name" value="RNA polymerase ii"/>
    <property type="match status" value="1"/>
</dbReference>
<sequence length="1651" mass="186209">MDIDKLDYMRHCSPLGLEFGTFSKEQIKKLSAVKVHSPLTFNMLNHPLPGGVYDSAMGPVDHNSVCTTCSLRQVRCPGHMGHIELPLPVLNPLFIKPVMMIIKISCLNCYKILIPDDVKVLFKGQMDLLHNGNFIEAQELETRFSNYKVDKASMILNIDTIGLVKYVESVLAEGPVKSCEWKGDNDLKNIYIKNVLSHIIKSSFCAFCKSPIKKVTILQNKILLPSKLNTAEKFNKSKKRKSINETIPSAGGFTQVMPTESKTWLGKIYDKEKLFLDALLPILKASVEVNPIDTLYLEILPVTPNNARPVNFVNNSIVEHPQNSIYKNILLDCITLRLLIYMINNKLNPEDIQEEEKVKLIKGIRGTTYEQKLQHSWTALQDNVNCLLDIDLKKQRNPDGLGLKQIIEKKEGIIRMNIMGKRVNYAARTVITPDPNLNVDEIGVPEAFAKKLTFPVPVTAWNVSDLRKLVLNGPEIHPGANFIEKEDGTILKLCPFDLTQRESIAKRLLTPGDVHGVKILHRHLINGDILLLNRQPTLHRPSIMAHKARVLKGEMTFRLHYANCKSYNADFDGDEMNAHFPQNEVARSEGYNLVNACKQYLVPKDGTPLSGLIQDHMVSGVRLTTRGRFFNREQYMQLAFQGLSYLQGDIKTLPPCIMKPQRLWSGKQIISTIIINVIPKTNTGINLASKSKIPSKAWGKGENKKSGMMFKDDFMSEAEVIIRHGELLCGVLDKMHYGATPYSLVHCTYELYGGEIATRLLSSFAKLFTAFLQIEGFTLGVKDILVVKDADKKRSEIIKNARKIGNEIVTQTVDVPPGACIQEVLNESHRKDPMFRTILDHQYKKSLDSVTNDINKVCLPAGLLRPFPGNNLQLMVQSGAKGSTVNTMQISCLLGQIELEGKRPPLMASGKSLPSFPPYDTSPRAGGFVDGRFMTGIKPQEFFFHCMAGREGLIDTAVKTSRSGYLQRCLVKHLEGLTVGYDMTVRDSDGSVIQFLYGEDGLEVTKCQFLNEHQIPFLANNLNSVYDSSLIEQLKSASNMKGIKSLTKSNQKYRKRAGLKRSSPFSIFSEKEGNLSITGYNPSTGRSKASEELMKRWNIMPEDERHKYKKLHKLKPDPVNSKFQADRHFGSITEKLDVIIENYLQTNKSVDENILKEMMYFKSQTSLCAPGEPVGLLAAQSIGEPSTQMTLNTFHFAGRGEMNVTLGIPRLREILMIASKSIKTPSMEVPFKRDIPKIEKKIEHLRKKLTKVTMADVLEKADIKEWIIAKGQRSKIFLITLHFLPEEAYSKNTSLSPMQILKFVERKFLKDFLTYLRIKGRKARELINSEFMENLDKEAEEGEDDPEEGGKVKKKKLAGTGDNYQSSDDEPENDDDDATADKRRARQNEEQQYSDLEDEDEDVRAEVEGVKKENRELVEDEDEKDKTENKSINKSIRKSIIADDNIVEYKYDLTKGEWCEVKIAFPLSSSQKDIARKLKEFASLSVITQVPGIKRAFTSKTPEGELMLKTDGQNLREIYNYSNILDLNRLYSNDIHAIAETYGIEAAAKVIVKEVQNVFKVYGITVDPRHLTLVADYMTFHGVYRPLNRVGFEGSASPLQQMSFESSLGFLRTAVIRAQTDDLRSPSSRLMLGQPVKVGTACFSLLYSLNI</sequence>
<dbReference type="Gene3D" id="1.10.132.30">
    <property type="match status" value="1"/>
</dbReference>
<keyword evidence="7 15" id="KW-0548">Nucleotidyltransferase</keyword>
<dbReference type="GO" id="GO:0005736">
    <property type="term" value="C:RNA polymerase I complex"/>
    <property type="evidence" value="ECO:0007669"/>
    <property type="project" value="TreeGrafter"/>
</dbReference>
<feature type="region of interest" description="Disordered" evidence="16">
    <location>
        <begin position="1337"/>
        <end position="1430"/>
    </location>
</feature>
<evidence type="ECO:0000256" key="9">
    <source>
        <dbReference type="ARBA" id="ARBA00022833"/>
    </source>
</evidence>
<dbReference type="CDD" id="cd02735">
    <property type="entry name" value="RNAP_I_Rpa1_C"/>
    <property type="match status" value="1"/>
</dbReference>
<dbReference type="InterPro" id="IPR015699">
    <property type="entry name" value="DNA-dir_RNA_pol1_lsu_N"/>
</dbReference>
<feature type="compositionally biased region" description="Acidic residues" evidence="16">
    <location>
        <begin position="1338"/>
        <end position="1347"/>
    </location>
</feature>
<evidence type="ECO:0000256" key="5">
    <source>
        <dbReference type="ARBA" id="ARBA00022553"/>
    </source>
</evidence>
<comment type="function">
    <text evidence="14">DNA-dependent RNA polymerase catalyzes the transcription of DNA into RNA using the four ribonucleoside triphosphates as substrates. Largest and catalytic core component of RNA polymerase I which synthesizes ribosomal RNA precursors. Forms the polymerase active center together with the second largest subunit. A single stranded DNA template strand of the promoter is positioned within the central active site cleft of Pol I. A bridging helix emanates from RPA1 and crosses the cleft near the catalytic site and is thought to promote translocation of Pol I by acting as a ratchet that moves the RNA-DNA hybrid through the active site by switching from straight to bent conformations at each step of nucleotide addition.</text>
</comment>
<dbReference type="GeneID" id="106671124"/>
<feature type="compositionally biased region" description="Basic and acidic residues" evidence="16">
    <location>
        <begin position="1379"/>
        <end position="1389"/>
    </location>
</feature>
<evidence type="ECO:0000256" key="2">
    <source>
        <dbReference type="ARBA" id="ARBA00006460"/>
    </source>
</evidence>
<keyword evidence="6 15" id="KW-0808">Transferase</keyword>
<dbReference type="Gene3D" id="4.10.860.120">
    <property type="entry name" value="RNA polymerase II, clamp domain"/>
    <property type="match status" value="1"/>
</dbReference>
<evidence type="ECO:0000256" key="14">
    <source>
        <dbReference type="ARBA" id="ARBA00053996"/>
    </source>
</evidence>
<name>A0A8I6S3B6_CIMLE</name>
<evidence type="ECO:0000256" key="15">
    <source>
        <dbReference type="RuleBase" id="RU004279"/>
    </source>
</evidence>
<dbReference type="EnsemblMetazoa" id="XM_014401957.2">
    <property type="protein sequence ID" value="XP_014257443.1"/>
    <property type="gene ID" value="LOC106671124"/>
</dbReference>
<evidence type="ECO:0000256" key="4">
    <source>
        <dbReference type="ARBA" id="ARBA00022478"/>
    </source>
</evidence>
<organism evidence="18 19">
    <name type="scientific">Cimex lectularius</name>
    <name type="common">Bed bug</name>
    <name type="synonym">Acanthia lectularia</name>
    <dbReference type="NCBI Taxonomy" id="79782"/>
    <lineage>
        <taxon>Eukaryota</taxon>
        <taxon>Metazoa</taxon>
        <taxon>Ecdysozoa</taxon>
        <taxon>Arthropoda</taxon>
        <taxon>Hexapoda</taxon>
        <taxon>Insecta</taxon>
        <taxon>Pterygota</taxon>
        <taxon>Neoptera</taxon>
        <taxon>Paraneoptera</taxon>
        <taxon>Hemiptera</taxon>
        <taxon>Heteroptera</taxon>
        <taxon>Panheteroptera</taxon>
        <taxon>Cimicomorpha</taxon>
        <taxon>Cimicidae</taxon>
        <taxon>Cimex</taxon>
    </lineage>
</organism>
<evidence type="ECO:0000256" key="12">
    <source>
        <dbReference type="ARBA" id="ARBA00023242"/>
    </source>
</evidence>
<dbReference type="GO" id="GO:0003677">
    <property type="term" value="F:DNA binding"/>
    <property type="evidence" value="ECO:0007669"/>
    <property type="project" value="InterPro"/>
</dbReference>
<dbReference type="OrthoDB" id="270392at2759"/>
<dbReference type="Gene3D" id="3.30.70.2850">
    <property type="match status" value="1"/>
</dbReference>
<evidence type="ECO:0000256" key="10">
    <source>
        <dbReference type="ARBA" id="ARBA00022842"/>
    </source>
</evidence>
<dbReference type="InterPro" id="IPR007083">
    <property type="entry name" value="RNA_pol_Rpb1_4"/>
</dbReference>
<evidence type="ECO:0000313" key="18">
    <source>
        <dbReference type="EnsemblMetazoa" id="XP_014257443.1"/>
    </source>
</evidence>
<dbReference type="Proteomes" id="UP000494040">
    <property type="component" value="Unassembled WGS sequence"/>
</dbReference>
<dbReference type="FunFam" id="2.40.40.20:FF:000019">
    <property type="entry name" value="DNA-directed RNA polymerase II subunit RPB1"/>
    <property type="match status" value="1"/>
</dbReference>
<comment type="catalytic activity">
    <reaction evidence="13 15">
        <text>RNA(n) + a ribonucleoside 5'-triphosphate = RNA(n+1) + diphosphate</text>
        <dbReference type="Rhea" id="RHEA:21248"/>
        <dbReference type="Rhea" id="RHEA-COMP:14527"/>
        <dbReference type="Rhea" id="RHEA-COMP:17342"/>
        <dbReference type="ChEBI" id="CHEBI:33019"/>
        <dbReference type="ChEBI" id="CHEBI:61557"/>
        <dbReference type="ChEBI" id="CHEBI:140395"/>
        <dbReference type="EC" id="2.7.7.6"/>
    </reaction>
</comment>
<dbReference type="InterPro" id="IPR038120">
    <property type="entry name" value="Rpb1_funnel_sf"/>
</dbReference>
<keyword evidence="11 15" id="KW-0804">Transcription</keyword>
<dbReference type="InterPro" id="IPR042102">
    <property type="entry name" value="RNA_pol_Rpb1_3_sf"/>
</dbReference>
<dbReference type="PANTHER" id="PTHR19376:SF11">
    <property type="entry name" value="DNA-DIRECTED RNA POLYMERASE I SUBUNIT RPA1"/>
    <property type="match status" value="1"/>
</dbReference>
<dbReference type="Gene3D" id="2.40.40.20">
    <property type="match status" value="1"/>
</dbReference>
<protein>
    <recommendedName>
        <fullName evidence="15">DNA-directed RNA polymerase subunit</fullName>
        <ecNumber evidence="15">2.7.7.6</ecNumber>
    </recommendedName>
</protein>
<dbReference type="Gene3D" id="1.10.150.390">
    <property type="match status" value="1"/>
</dbReference>
<dbReference type="InterPro" id="IPR044893">
    <property type="entry name" value="RNA_pol_Rpb1_clamp_domain"/>
</dbReference>
<evidence type="ECO:0000259" key="17">
    <source>
        <dbReference type="SMART" id="SM00663"/>
    </source>
</evidence>
<dbReference type="PANTHER" id="PTHR19376">
    <property type="entry name" value="DNA-DIRECTED RNA POLYMERASE"/>
    <property type="match status" value="1"/>
</dbReference>
<feature type="compositionally biased region" description="Acidic residues" evidence="16">
    <location>
        <begin position="1367"/>
        <end position="1378"/>
    </location>
</feature>
<evidence type="ECO:0000256" key="1">
    <source>
        <dbReference type="ARBA" id="ARBA00004604"/>
    </source>
</evidence>
<dbReference type="Gene3D" id="1.10.274.100">
    <property type="entry name" value="RNA polymerase Rpb1, domain 3"/>
    <property type="match status" value="1"/>
</dbReference>